<evidence type="ECO:0000313" key="3">
    <source>
        <dbReference type="Proteomes" id="UP000183994"/>
    </source>
</evidence>
<dbReference type="STRING" id="1121393.SAMN02745216_04719"/>
<evidence type="ECO:0000259" key="1">
    <source>
        <dbReference type="Pfam" id="PF20068"/>
    </source>
</evidence>
<name>A0A1M6YCJ3_9BACT</name>
<protein>
    <submittedName>
        <fullName evidence="2">Amphi-Trp domain-containing protein</fullName>
    </submittedName>
</protein>
<sequence>MAFEEKFEFESLQDSQTIKDFLESLIQGIENKKIQLSTNGDEILLQPNNMLKFQVKARRKKDTSKLVLKISWKNSDKGDPLDKDPIVINT</sequence>
<dbReference type="NCBIfam" id="TIGR04354">
    <property type="entry name" value="amphi-Trp"/>
    <property type="match status" value="1"/>
</dbReference>
<proteinExistence type="predicted"/>
<reference evidence="3" key="1">
    <citation type="submission" date="2016-11" db="EMBL/GenBank/DDBJ databases">
        <authorList>
            <person name="Varghese N."/>
            <person name="Submissions S."/>
        </authorList>
    </citation>
    <scope>NUCLEOTIDE SEQUENCE [LARGE SCALE GENOMIC DNA]</scope>
    <source>
        <strain evidence="3">DSM 16219</strain>
    </source>
</reference>
<evidence type="ECO:0000313" key="2">
    <source>
        <dbReference type="EMBL" id="SHL15689.1"/>
    </source>
</evidence>
<dbReference type="Pfam" id="PF20068">
    <property type="entry name" value="Amphi-Trp"/>
    <property type="match status" value="1"/>
</dbReference>
<dbReference type="InterPro" id="IPR027598">
    <property type="entry name" value="Amphi-Trp_dom"/>
</dbReference>
<dbReference type="Proteomes" id="UP000183994">
    <property type="component" value="Unassembled WGS sequence"/>
</dbReference>
<gene>
    <name evidence="2" type="ORF">SAMN02745216_04719</name>
</gene>
<keyword evidence="3" id="KW-1185">Reference proteome</keyword>
<dbReference type="AlphaFoldDB" id="A0A1M6YCJ3"/>
<dbReference type="EMBL" id="FQZU01000048">
    <property type="protein sequence ID" value="SHL15689.1"/>
    <property type="molecule type" value="Genomic_DNA"/>
</dbReference>
<organism evidence="2 3">
    <name type="scientific">Desulfatibacillum alkenivorans DSM 16219</name>
    <dbReference type="NCBI Taxonomy" id="1121393"/>
    <lineage>
        <taxon>Bacteria</taxon>
        <taxon>Pseudomonadati</taxon>
        <taxon>Thermodesulfobacteriota</taxon>
        <taxon>Desulfobacteria</taxon>
        <taxon>Desulfobacterales</taxon>
        <taxon>Desulfatibacillaceae</taxon>
        <taxon>Desulfatibacillum</taxon>
    </lineage>
</organism>
<dbReference type="RefSeq" id="WP_073478702.1">
    <property type="nucleotide sequence ID" value="NZ_FQZU01000048.1"/>
</dbReference>
<accession>A0A1M6YCJ3</accession>
<dbReference type="OrthoDB" id="5422838at2"/>
<feature type="domain" description="Amphi-Trp" evidence="1">
    <location>
        <begin position="4"/>
        <end position="80"/>
    </location>
</feature>